<proteinExistence type="inferred from homology"/>
<dbReference type="Pfam" id="PF01053">
    <property type="entry name" value="Cys_Met_Meta_PP"/>
    <property type="match status" value="1"/>
</dbReference>
<comment type="cofactor">
    <cofactor evidence="1 3">
        <name>pyridoxal 5'-phosphate</name>
        <dbReference type="ChEBI" id="CHEBI:597326"/>
    </cofactor>
</comment>
<dbReference type="KEGG" id="gfl:GRFL_0228"/>
<dbReference type="InterPro" id="IPR015421">
    <property type="entry name" value="PyrdxlP-dep_Trfase_major"/>
</dbReference>
<dbReference type="SUPFAM" id="SSF53383">
    <property type="entry name" value="PLP-dependent transferases"/>
    <property type="match status" value="1"/>
</dbReference>
<dbReference type="PANTHER" id="PTHR11808">
    <property type="entry name" value="TRANS-SULFURATION ENZYME FAMILY MEMBER"/>
    <property type="match status" value="1"/>
</dbReference>
<dbReference type="GO" id="GO:0005737">
    <property type="term" value="C:cytoplasm"/>
    <property type="evidence" value="ECO:0007669"/>
    <property type="project" value="TreeGrafter"/>
</dbReference>
<keyword evidence="4" id="KW-0808">Transferase</keyword>
<comment type="similarity">
    <text evidence="3">Belongs to the trans-sulfuration enzymes family.</text>
</comment>
<dbReference type="EC" id="2.5.1.49" evidence="4"/>
<keyword evidence="2 3" id="KW-0663">Pyridoxal phosphate</keyword>
<dbReference type="InterPro" id="IPR015424">
    <property type="entry name" value="PyrdxlP-dep_Trfase"/>
</dbReference>
<reference evidence="4 5" key="1">
    <citation type="submission" date="2016-07" db="EMBL/GenBank/DDBJ databases">
        <title>Multi-omics approach to identify versatile polysaccharide utilization systems of a marine flavobacterium Gramella flava.</title>
        <authorList>
            <person name="Tang K."/>
        </authorList>
    </citation>
    <scope>NUCLEOTIDE SEQUENCE [LARGE SCALE GENOMIC DNA]</scope>
    <source>
        <strain evidence="4 5">JLT2011</strain>
    </source>
</reference>
<dbReference type="AlphaFoldDB" id="A0A1L7I1K7"/>
<dbReference type="EC" id="2.5.1.48" evidence="4"/>
<evidence type="ECO:0000313" key="4">
    <source>
        <dbReference type="EMBL" id="APU66952.1"/>
    </source>
</evidence>
<evidence type="ECO:0000313" key="5">
    <source>
        <dbReference type="Proteomes" id="UP000186230"/>
    </source>
</evidence>
<dbReference type="InterPro" id="IPR000277">
    <property type="entry name" value="Cys/Met-Metab_PyrdxlP-dep_enz"/>
</dbReference>
<dbReference type="InterPro" id="IPR015422">
    <property type="entry name" value="PyrdxlP-dep_Trfase_small"/>
</dbReference>
<dbReference type="Gene3D" id="3.90.1150.10">
    <property type="entry name" value="Aspartate Aminotransferase, domain 1"/>
    <property type="match status" value="1"/>
</dbReference>
<dbReference type="GO" id="GO:0016846">
    <property type="term" value="F:carbon-sulfur lyase activity"/>
    <property type="evidence" value="ECO:0007669"/>
    <property type="project" value="TreeGrafter"/>
</dbReference>
<protein>
    <submittedName>
        <fullName evidence="4">O-acetylhomoserine sulfhydrylase</fullName>
        <ecNumber evidence="4">2.5.1.48</ecNumber>
        <ecNumber evidence="4">2.5.1.49</ecNumber>
    </submittedName>
</protein>
<dbReference type="GO" id="GO:0019346">
    <property type="term" value="P:transsulfuration"/>
    <property type="evidence" value="ECO:0007669"/>
    <property type="project" value="InterPro"/>
</dbReference>
<dbReference type="EMBL" id="CP016359">
    <property type="protein sequence ID" value="APU66952.1"/>
    <property type="molecule type" value="Genomic_DNA"/>
</dbReference>
<accession>A0A1L7I1K7</accession>
<dbReference type="Proteomes" id="UP000186230">
    <property type="component" value="Chromosome"/>
</dbReference>
<dbReference type="Gene3D" id="3.40.640.10">
    <property type="entry name" value="Type I PLP-dependent aspartate aminotransferase-like (Major domain)"/>
    <property type="match status" value="1"/>
</dbReference>
<evidence type="ECO:0000256" key="1">
    <source>
        <dbReference type="ARBA" id="ARBA00001933"/>
    </source>
</evidence>
<keyword evidence="5" id="KW-1185">Reference proteome</keyword>
<name>A0A1L7I1K7_9FLAO</name>
<organism evidence="4 5">
    <name type="scientific">Christiangramia flava JLT2011</name>
    <dbReference type="NCBI Taxonomy" id="1229726"/>
    <lineage>
        <taxon>Bacteria</taxon>
        <taxon>Pseudomonadati</taxon>
        <taxon>Bacteroidota</taxon>
        <taxon>Flavobacteriia</taxon>
        <taxon>Flavobacteriales</taxon>
        <taxon>Flavobacteriaceae</taxon>
        <taxon>Christiangramia</taxon>
    </lineage>
</organism>
<dbReference type="FunFam" id="3.40.640.10:FF:000046">
    <property type="entry name" value="Cystathionine gamma-lyase"/>
    <property type="match status" value="1"/>
</dbReference>
<dbReference type="GO" id="GO:0030170">
    <property type="term" value="F:pyridoxal phosphate binding"/>
    <property type="evidence" value="ECO:0007669"/>
    <property type="project" value="InterPro"/>
</dbReference>
<dbReference type="GO" id="GO:0003961">
    <property type="term" value="F:O-acetylhomoserine aminocarboxypropyltransferase activity"/>
    <property type="evidence" value="ECO:0007669"/>
    <property type="project" value="UniProtKB-EC"/>
</dbReference>
<evidence type="ECO:0000256" key="3">
    <source>
        <dbReference type="RuleBase" id="RU362118"/>
    </source>
</evidence>
<evidence type="ECO:0000256" key="2">
    <source>
        <dbReference type="ARBA" id="ARBA00022898"/>
    </source>
</evidence>
<sequence>MILKYPIPKFDENDNFLKMKYKPADRIQDLQYFGEFGGVNPSISDSSTYTFLSAKTMFDTFEGNAEGCYLYSRHSSPSNLYLGEALAAMEGTETANVAASGMGAITSVILQTCKSGDHIVCSRTIYGGTYAFLKNFAPQLGIETTFVDITKIEAVEKAIQQNTKMIYCESVSNPLLEVADIPTLSRISTVHELQLVVDNTFSPLSINPQKLGADVVIHSLTKFINGSSDTVGGVVCGTKDFINALRNVNDGAAMLLGPTMDSLRAASILKNLRTLHIRMKQHSKNAAFLAEKFQQDGFRTVYPGLESHPGHELFRTMMNEDYGFGGMLTIDVGSLDKANDLMELMQERNLGYLAVSLGFYKTLFSAPGTSTSSEIPLEEQQEMGLSDGLIRFSIGLDNDIERTYQMMKDCMVEVGVLKSELA</sequence>
<dbReference type="STRING" id="1229726.GRFL_0228"/>
<gene>
    <name evidence="4" type="ORF">GRFL_0228</name>
</gene>
<dbReference type="PIRSF" id="PIRSF001434">
    <property type="entry name" value="CGS"/>
    <property type="match status" value="1"/>
</dbReference>
<dbReference type="GO" id="GO:0003962">
    <property type="term" value="F:cystathionine gamma-synthase activity"/>
    <property type="evidence" value="ECO:0007669"/>
    <property type="project" value="UniProtKB-EC"/>
</dbReference>
<dbReference type="PANTHER" id="PTHR11808:SF80">
    <property type="entry name" value="CYSTATHIONINE GAMMA-LYASE"/>
    <property type="match status" value="1"/>
</dbReference>